<reference evidence="2 3" key="1">
    <citation type="journal article" date="2019" name="Commun. Biol.">
        <title>The bagworm genome reveals a unique fibroin gene that provides high tensile strength.</title>
        <authorList>
            <person name="Kono N."/>
            <person name="Nakamura H."/>
            <person name="Ohtoshi R."/>
            <person name="Tomita M."/>
            <person name="Numata K."/>
            <person name="Arakawa K."/>
        </authorList>
    </citation>
    <scope>NUCLEOTIDE SEQUENCE [LARGE SCALE GENOMIC DNA]</scope>
</reference>
<protein>
    <submittedName>
        <fullName evidence="2">Uncharacterized protein</fullName>
    </submittedName>
</protein>
<feature type="compositionally biased region" description="Low complexity" evidence="1">
    <location>
        <begin position="27"/>
        <end position="36"/>
    </location>
</feature>
<dbReference type="Proteomes" id="UP000299102">
    <property type="component" value="Unassembled WGS sequence"/>
</dbReference>
<keyword evidence="3" id="KW-1185">Reference proteome</keyword>
<evidence type="ECO:0000313" key="2">
    <source>
        <dbReference type="EMBL" id="GBP82254.1"/>
    </source>
</evidence>
<dbReference type="EMBL" id="BGZK01001555">
    <property type="protein sequence ID" value="GBP82254.1"/>
    <property type="molecule type" value="Genomic_DNA"/>
</dbReference>
<feature type="region of interest" description="Disordered" evidence="1">
    <location>
        <begin position="1"/>
        <end position="46"/>
    </location>
</feature>
<comment type="caution">
    <text evidence="2">The sequence shown here is derived from an EMBL/GenBank/DDBJ whole genome shotgun (WGS) entry which is preliminary data.</text>
</comment>
<name>A0A4C1Z5A2_EUMVA</name>
<evidence type="ECO:0000256" key="1">
    <source>
        <dbReference type="SAM" id="MobiDB-lite"/>
    </source>
</evidence>
<sequence>MLFHREKNGRETQGSLNRSGHLRGARRSSAAAPAPKASDRVGETPRAAQRVALRPGHAPNVCSPPASSVRARQLAGASDSFPNVIPNIELTVELSLVVKRARKGIHYVLLLLRERRYGTIVERGCDVRTTAYIFKCCPWTDFSSALTVDGERQLKEYYSNGQTANKRQNFRPNNPIGRVELSFAYLYPEHYRCDSRPQIYPHFVAACGGNERPATQTGLVFFYSLPSDRVMLFRYCISIGECEFRWSTILLSPLFCIAYPIPTQENVWIGESSDVCPWAVVSYTHPWSPILW</sequence>
<evidence type="ECO:0000313" key="3">
    <source>
        <dbReference type="Proteomes" id="UP000299102"/>
    </source>
</evidence>
<feature type="compositionally biased region" description="Basic and acidic residues" evidence="1">
    <location>
        <begin position="1"/>
        <end position="10"/>
    </location>
</feature>
<dbReference type="AlphaFoldDB" id="A0A4C1Z5A2"/>
<organism evidence="2 3">
    <name type="scientific">Eumeta variegata</name>
    <name type="common">Bagworm moth</name>
    <name type="synonym">Eumeta japonica</name>
    <dbReference type="NCBI Taxonomy" id="151549"/>
    <lineage>
        <taxon>Eukaryota</taxon>
        <taxon>Metazoa</taxon>
        <taxon>Ecdysozoa</taxon>
        <taxon>Arthropoda</taxon>
        <taxon>Hexapoda</taxon>
        <taxon>Insecta</taxon>
        <taxon>Pterygota</taxon>
        <taxon>Neoptera</taxon>
        <taxon>Endopterygota</taxon>
        <taxon>Lepidoptera</taxon>
        <taxon>Glossata</taxon>
        <taxon>Ditrysia</taxon>
        <taxon>Tineoidea</taxon>
        <taxon>Psychidae</taxon>
        <taxon>Oiketicinae</taxon>
        <taxon>Eumeta</taxon>
    </lineage>
</organism>
<gene>
    <name evidence="2" type="ORF">EVAR_54999_1</name>
</gene>
<accession>A0A4C1Z5A2</accession>
<proteinExistence type="predicted"/>